<gene>
    <name evidence="4" type="ORF">SAMD00023353_2800500</name>
</gene>
<dbReference type="EMBL" id="DF977473">
    <property type="protein sequence ID" value="GAP87719.1"/>
    <property type="molecule type" value="Genomic_DNA"/>
</dbReference>
<dbReference type="PROSITE" id="PS51468">
    <property type="entry name" value="VIT"/>
    <property type="match status" value="1"/>
</dbReference>
<organism evidence="4">
    <name type="scientific">Rosellinia necatrix</name>
    <name type="common">White root-rot fungus</name>
    <dbReference type="NCBI Taxonomy" id="77044"/>
    <lineage>
        <taxon>Eukaryota</taxon>
        <taxon>Fungi</taxon>
        <taxon>Dikarya</taxon>
        <taxon>Ascomycota</taxon>
        <taxon>Pezizomycotina</taxon>
        <taxon>Sordariomycetes</taxon>
        <taxon>Xylariomycetidae</taxon>
        <taxon>Xylariales</taxon>
        <taxon>Xylariaceae</taxon>
        <taxon>Rosellinia</taxon>
    </lineage>
</organism>
<feature type="region of interest" description="Disordered" evidence="1">
    <location>
        <begin position="817"/>
        <end position="842"/>
    </location>
</feature>
<dbReference type="PANTHER" id="PTHR45737">
    <property type="entry name" value="VON WILLEBRAND FACTOR A DOMAIN-CONTAINING PROTEIN 5A"/>
    <property type="match status" value="1"/>
</dbReference>
<feature type="compositionally biased region" description="Polar residues" evidence="1">
    <location>
        <begin position="708"/>
        <end position="717"/>
    </location>
</feature>
<dbReference type="OrthoDB" id="1729737at2759"/>
<dbReference type="Pfam" id="PF08487">
    <property type="entry name" value="VIT"/>
    <property type="match status" value="1"/>
</dbReference>
<dbReference type="OMA" id="QRAIMTT"/>
<sequence>MRAHTVIKDVASRTVLTQTFSNDSDKQLKDIVYSFPLYDGVSVVSFFATIGDVKIHGIVKEKQQARREYHEAVDKGSSAGLLEQLPEASDVFVTRIGNVPAGAKVIVDIVYIGELRHDAESNGSRFTIPSSIAPRYGTTPDDVLASSELRTSAGAIQVVIDFQSPEGCPIQQIQSPSHPITVNVGRTTDMPATAYMINRGSATLSLDTATLDNDFVIIANIKDADTPKALIETHPTMPNQRALMTTLVPRFGLPPTYGEIVFIVDRSGSMGGKMDMVIRAMSILLKSLPVGTKFNICSFGSHHSFLWPRSKSYDDANLNEALKHIDTFDANFGGTEMYNPVQATISQRFSDMLLDAIILTDGEIWSQDVLFDLIRTASADNKCRFFSLGIGSGASTALVEGIAIAGNGFSQFVAEGEKMDKKMVRLLKGALTPHIDDYSLQVKYKESTDDFEIIDSVDAALNVDVTTSISVNQTTPKSPISLFDDKIDVDSSSDTTMIPSGTGKNKFAHLPIISLPSILQAPSRVPPLYPFSRTTVYLLLDQSTYHKTPESVILRATCAQGPLELEIKVEDIGKGETIHQLAAKKAISEIEKSGGWLAAAADKVDGILIKNKYEGRWEEIIEREAVRLGTDYQIAGKWCSFIALEGDVEHDAVVFGGEMESSPEVMRRKMAAPGGFSPSVIQPAVGSSMSFGRSSGALEQKLKRATFFGQSSPTTRKSMARESTSSSSTFGSAVSGSPATGNHTPPGSSFSLFGSQSQTSSPPGSPAAGSSVPFGQPSPRFRRMQSPMAPIALSQQSEGHSPSKPNLVTKLKMKTGFLKRSQPPAMSDESDESTEDGGIQIDEDKMHRIIRLQKSDGSWDCSQDLLGLLGISLDSKKRTAIVATALAVSFLQTRMGHEAASWELIVDKAKNWLGQQGGLVVEKEISDAEKLLT</sequence>
<feature type="compositionally biased region" description="Low complexity" evidence="1">
    <location>
        <begin position="723"/>
        <end position="737"/>
    </location>
</feature>
<dbReference type="SMART" id="SM00609">
    <property type="entry name" value="VIT"/>
    <property type="match status" value="1"/>
</dbReference>
<evidence type="ECO:0000256" key="1">
    <source>
        <dbReference type="SAM" id="MobiDB-lite"/>
    </source>
</evidence>
<feature type="compositionally biased region" description="Low complexity" evidence="1">
    <location>
        <begin position="744"/>
        <end position="771"/>
    </location>
</feature>
<reference evidence="4" key="1">
    <citation type="submission" date="2016-03" db="EMBL/GenBank/DDBJ databases">
        <title>Draft genome sequence of Rosellinia necatrix.</title>
        <authorList>
            <person name="Kanematsu S."/>
        </authorList>
    </citation>
    <scope>NUCLEOTIDE SEQUENCE [LARGE SCALE GENOMIC DNA]</scope>
    <source>
        <strain evidence="4">W97</strain>
    </source>
</reference>
<dbReference type="InterPro" id="IPR036465">
    <property type="entry name" value="vWFA_dom_sf"/>
</dbReference>
<dbReference type="SMART" id="SM00327">
    <property type="entry name" value="VWA"/>
    <property type="match status" value="1"/>
</dbReference>
<dbReference type="STRING" id="77044.A0A1W2THU8"/>
<dbReference type="SUPFAM" id="SSF53300">
    <property type="entry name" value="vWA-like"/>
    <property type="match status" value="1"/>
</dbReference>
<dbReference type="AlphaFoldDB" id="A0A1W2THU8"/>
<evidence type="ECO:0000259" key="3">
    <source>
        <dbReference type="PROSITE" id="PS51468"/>
    </source>
</evidence>
<dbReference type="InterPro" id="IPR002035">
    <property type="entry name" value="VWF_A"/>
</dbReference>
<dbReference type="Proteomes" id="UP000054516">
    <property type="component" value="Unassembled WGS sequence"/>
</dbReference>
<dbReference type="InterPro" id="IPR013694">
    <property type="entry name" value="VIT"/>
</dbReference>
<dbReference type="Pfam" id="PF13768">
    <property type="entry name" value="VWA_3"/>
    <property type="match status" value="1"/>
</dbReference>
<protein>
    <submittedName>
        <fullName evidence="4">Putative von willebrand domain-containing protein</fullName>
    </submittedName>
</protein>
<dbReference type="PANTHER" id="PTHR45737:SF6">
    <property type="entry name" value="VON WILLEBRAND FACTOR A DOMAIN-CONTAINING PROTEIN 5A"/>
    <property type="match status" value="1"/>
</dbReference>
<name>A0A1W2THU8_ROSNE</name>
<dbReference type="Gene3D" id="3.40.50.410">
    <property type="entry name" value="von Willebrand factor, type A domain"/>
    <property type="match status" value="1"/>
</dbReference>
<feature type="domain" description="VIT" evidence="3">
    <location>
        <begin position="1"/>
        <end position="113"/>
    </location>
</feature>
<evidence type="ECO:0000313" key="4">
    <source>
        <dbReference type="EMBL" id="GAP87719.1"/>
    </source>
</evidence>
<evidence type="ECO:0000313" key="5">
    <source>
        <dbReference type="Proteomes" id="UP000054516"/>
    </source>
</evidence>
<feature type="domain" description="VWFA" evidence="2">
    <location>
        <begin position="259"/>
        <end position="435"/>
    </location>
</feature>
<keyword evidence="5" id="KW-1185">Reference proteome</keyword>
<dbReference type="PROSITE" id="PS50234">
    <property type="entry name" value="VWFA"/>
    <property type="match status" value="1"/>
</dbReference>
<feature type="region of interest" description="Disordered" evidence="1">
    <location>
        <begin position="705"/>
        <end position="783"/>
    </location>
</feature>
<proteinExistence type="predicted"/>
<accession>A0A1W2THU8</accession>
<evidence type="ECO:0000259" key="2">
    <source>
        <dbReference type="PROSITE" id="PS50234"/>
    </source>
</evidence>